<reference evidence="2 3" key="1">
    <citation type="submission" date="2023-03" db="EMBL/GenBank/DDBJ databases">
        <title>Genome insight into feeding habits of ladybird beetles.</title>
        <authorList>
            <person name="Li H.-S."/>
            <person name="Huang Y.-H."/>
            <person name="Pang H."/>
        </authorList>
    </citation>
    <scope>NUCLEOTIDE SEQUENCE [LARGE SCALE GENOMIC DNA]</scope>
    <source>
        <strain evidence="2">SYSU_2023b</strain>
        <tissue evidence="2">Whole body</tissue>
    </source>
</reference>
<dbReference type="Proteomes" id="UP001431783">
    <property type="component" value="Unassembled WGS sequence"/>
</dbReference>
<feature type="transmembrane region" description="Helical" evidence="1">
    <location>
        <begin position="20"/>
        <end position="42"/>
    </location>
</feature>
<keyword evidence="1" id="KW-0812">Transmembrane</keyword>
<keyword evidence="1" id="KW-0472">Membrane</keyword>
<proteinExistence type="predicted"/>
<name>A0AAW1UKZ7_9CUCU</name>
<keyword evidence="3" id="KW-1185">Reference proteome</keyword>
<keyword evidence="1" id="KW-1133">Transmembrane helix</keyword>
<sequence>MIQITIDMLPHSFSIRKEDLLLLIIHILFKIGTGEVMVRWHVSLSISLRWNATFT</sequence>
<dbReference type="EMBL" id="JARQZJ010000066">
    <property type="protein sequence ID" value="KAK9880757.1"/>
    <property type="molecule type" value="Genomic_DNA"/>
</dbReference>
<evidence type="ECO:0000313" key="2">
    <source>
        <dbReference type="EMBL" id="KAK9880757.1"/>
    </source>
</evidence>
<evidence type="ECO:0000313" key="3">
    <source>
        <dbReference type="Proteomes" id="UP001431783"/>
    </source>
</evidence>
<gene>
    <name evidence="2" type="ORF">WA026_013079</name>
</gene>
<accession>A0AAW1UKZ7</accession>
<dbReference type="AlphaFoldDB" id="A0AAW1UKZ7"/>
<protein>
    <submittedName>
        <fullName evidence="2">Uncharacterized protein</fullName>
    </submittedName>
</protein>
<organism evidence="2 3">
    <name type="scientific">Henosepilachna vigintioctopunctata</name>
    <dbReference type="NCBI Taxonomy" id="420089"/>
    <lineage>
        <taxon>Eukaryota</taxon>
        <taxon>Metazoa</taxon>
        <taxon>Ecdysozoa</taxon>
        <taxon>Arthropoda</taxon>
        <taxon>Hexapoda</taxon>
        <taxon>Insecta</taxon>
        <taxon>Pterygota</taxon>
        <taxon>Neoptera</taxon>
        <taxon>Endopterygota</taxon>
        <taxon>Coleoptera</taxon>
        <taxon>Polyphaga</taxon>
        <taxon>Cucujiformia</taxon>
        <taxon>Coccinelloidea</taxon>
        <taxon>Coccinellidae</taxon>
        <taxon>Epilachninae</taxon>
        <taxon>Epilachnini</taxon>
        <taxon>Henosepilachna</taxon>
    </lineage>
</organism>
<comment type="caution">
    <text evidence="2">The sequence shown here is derived from an EMBL/GenBank/DDBJ whole genome shotgun (WGS) entry which is preliminary data.</text>
</comment>
<evidence type="ECO:0000256" key="1">
    <source>
        <dbReference type="SAM" id="Phobius"/>
    </source>
</evidence>